<evidence type="ECO:0000256" key="2">
    <source>
        <dbReference type="RuleBase" id="RU363072"/>
    </source>
</evidence>
<organism evidence="5 6">
    <name type="scientific">Limnoraphis robusta CCNP1315</name>
    <dbReference type="NCBI Taxonomy" id="3110306"/>
    <lineage>
        <taxon>Bacteria</taxon>
        <taxon>Bacillati</taxon>
        <taxon>Cyanobacteriota</taxon>
        <taxon>Cyanophyceae</taxon>
        <taxon>Oscillatoriophycideae</taxon>
        <taxon>Oscillatoriales</taxon>
        <taxon>Sirenicapillariaceae</taxon>
        <taxon>Limnoraphis</taxon>
    </lineage>
</organism>
<dbReference type="Pfam" id="PF00395">
    <property type="entry name" value="SLH"/>
    <property type="match status" value="1"/>
</dbReference>
<feature type="signal peptide" evidence="2">
    <location>
        <begin position="1"/>
        <end position="28"/>
    </location>
</feature>
<dbReference type="Gene3D" id="2.40.160.180">
    <property type="entry name" value="Carbohydrate-selective porin OprB"/>
    <property type="match status" value="1"/>
</dbReference>
<evidence type="ECO:0000259" key="4">
    <source>
        <dbReference type="PROSITE" id="PS51272"/>
    </source>
</evidence>
<keyword evidence="6" id="KW-1185">Reference proteome</keyword>
<evidence type="ECO:0000313" key="5">
    <source>
        <dbReference type="EMBL" id="MEA5522007.1"/>
    </source>
</evidence>
<dbReference type="Pfam" id="PF04966">
    <property type="entry name" value="OprB"/>
    <property type="match status" value="1"/>
</dbReference>
<dbReference type="RefSeq" id="WP_323224465.1">
    <property type="nucleotide sequence ID" value="NZ_JAYGHT010000143.1"/>
</dbReference>
<feature type="coiled-coil region" evidence="3">
    <location>
        <begin position="202"/>
        <end position="236"/>
    </location>
</feature>
<dbReference type="PROSITE" id="PS51272">
    <property type="entry name" value="SLH"/>
    <property type="match status" value="1"/>
</dbReference>
<reference evidence="5 6" key="1">
    <citation type="submission" date="2023-12" db="EMBL/GenBank/DDBJ databases">
        <title>Baltic Sea Cyanobacteria.</title>
        <authorList>
            <person name="Delbaje E."/>
            <person name="Fewer D.P."/>
            <person name="Shishido T.K."/>
        </authorList>
    </citation>
    <scope>NUCLEOTIDE SEQUENCE [LARGE SCALE GENOMIC DNA]</scope>
    <source>
        <strain evidence="5 6">CCNP 1315</strain>
    </source>
</reference>
<sequence>MSDRSIKAWLLSPAILSASLIASSAAIAEVSVTSETESKIWEIATEATPLTTTYPELTVSEPLEQLAQVPVNPHSGSVGGQQNLSQVQVSDLDSGMNGADPVNVNSSQQLNEYFREGRNSQKKQQVTSVSQLSDVQPTDWAFQALQSLVERYGCIAGYPDGTYKGNRALTRYEFAAGVNACLERINELIGASTADLVTREDLAKLQRLMEEFAAELAALRGRVTVLEARAAELEANQFSTTTKLRGEVIFFIGDTFGDRAEYTTVSGPNVDDEEDPTQAYFGYRARLNFDTSFTGEDLLRTRLQARDVPNLSRENLTNTLMSRLGTDGGSEDFTLDDLYYRFPIMNGKGQVYFGAKSLDLDDIQDPLSPFQSTGGGASSRFGRYNPTTFRGPEGTGLALKYQFNDKLRINLGYLASQDDAPNPEEGRGLFNGSHSASLQLLYEPSDALAFSLEYNRRYFREDDVSVSGGTGSFLANRPFGDTATTTDNLGVQVNWRVAPIFEVGGWFGATWADDKGGGGGDDLDATIINFAVTLAFPDLLKEGDLGGIIVGMQPKVVYHTLERLEEEKTGIHIEALYRFQLSEYIALIPSVFIVTDPEHTDENDTIVVTTFRTQFRF</sequence>
<comment type="similarity">
    <text evidence="1 2">Belongs to the OprB family.</text>
</comment>
<proteinExistence type="inferred from homology"/>
<protein>
    <submittedName>
        <fullName evidence="5">Iron uptake porin</fullName>
    </submittedName>
</protein>
<feature type="domain" description="SLH" evidence="4">
    <location>
        <begin position="128"/>
        <end position="192"/>
    </location>
</feature>
<feature type="chain" id="PRO_5044991538" evidence="2">
    <location>
        <begin position="29"/>
        <end position="617"/>
    </location>
</feature>
<keyword evidence="3" id="KW-0175">Coiled coil</keyword>
<dbReference type="Proteomes" id="UP001301728">
    <property type="component" value="Unassembled WGS sequence"/>
</dbReference>
<dbReference type="InterPro" id="IPR047684">
    <property type="entry name" value="Por_som-like"/>
</dbReference>
<dbReference type="NCBIfam" id="NF033921">
    <property type="entry name" value="por_somb"/>
    <property type="match status" value="1"/>
</dbReference>
<name>A0ABU5U496_9CYAN</name>
<dbReference type="InterPro" id="IPR001119">
    <property type="entry name" value="SLH_dom"/>
</dbReference>
<dbReference type="PANTHER" id="PTHR43308">
    <property type="entry name" value="OUTER MEMBRANE PROTEIN ALPHA-RELATED"/>
    <property type="match status" value="1"/>
</dbReference>
<dbReference type="PANTHER" id="PTHR43308:SF1">
    <property type="entry name" value="OUTER MEMBRANE PROTEIN ALPHA"/>
    <property type="match status" value="1"/>
</dbReference>
<keyword evidence="2" id="KW-0732">Signal</keyword>
<dbReference type="SUPFAM" id="SSF56935">
    <property type="entry name" value="Porins"/>
    <property type="match status" value="1"/>
</dbReference>
<comment type="caution">
    <text evidence="5">The sequence shown here is derived from an EMBL/GenBank/DDBJ whole genome shotgun (WGS) entry which is preliminary data.</text>
</comment>
<evidence type="ECO:0000313" key="6">
    <source>
        <dbReference type="Proteomes" id="UP001301728"/>
    </source>
</evidence>
<dbReference type="EMBL" id="JAYGHT010000143">
    <property type="protein sequence ID" value="MEA5522007.1"/>
    <property type="molecule type" value="Genomic_DNA"/>
</dbReference>
<evidence type="ECO:0000256" key="1">
    <source>
        <dbReference type="ARBA" id="ARBA00008769"/>
    </source>
</evidence>
<dbReference type="InterPro" id="IPR007049">
    <property type="entry name" value="Carb-sel_porin_OprB"/>
</dbReference>
<dbReference type="InterPro" id="IPR051465">
    <property type="entry name" value="Cell_Envelope_Struct_Comp"/>
</dbReference>
<evidence type="ECO:0000256" key="3">
    <source>
        <dbReference type="SAM" id="Coils"/>
    </source>
</evidence>
<dbReference type="InterPro" id="IPR038673">
    <property type="entry name" value="OprB_sf"/>
</dbReference>
<accession>A0ABU5U496</accession>
<gene>
    <name evidence="5" type="ORF">VB854_23990</name>
</gene>